<dbReference type="Proteomes" id="UP000284660">
    <property type="component" value="Unassembled WGS sequence"/>
</dbReference>
<dbReference type="InterPro" id="IPR050312">
    <property type="entry name" value="IolE/XylAMocC-like"/>
</dbReference>
<reference evidence="9 18" key="4">
    <citation type="submission" date="2020-04" db="EMBL/GenBank/DDBJ databases">
        <title>Complete Genomes and Methylome analysis of CBBP consortium that reverse antibiotic-induced susceptibility to vancomycin-resistant Enterococcus faecium infection.</title>
        <authorList>
            <person name="Fomenkov A."/>
            <person name="Zhang Z."/>
            <person name="Pamer E."/>
            <person name="Roberts R.J."/>
        </authorList>
    </citation>
    <scope>NUCLEOTIDE SEQUENCE [LARGE SCALE GENOMIC DNA]</scope>
    <source>
        <strain evidence="18">CBBP</strain>
        <strain evidence="9">CBBP-1</strain>
    </source>
</reference>
<dbReference type="PROSITE" id="PS51257">
    <property type="entry name" value="PROKAR_LIPOPROTEIN"/>
    <property type="match status" value="1"/>
</dbReference>
<dbReference type="Proteomes" id="UP000501982">
    <property type="component" value="Chromosome"/>
</dbReference>
<dbReference type="Proteomes" id="UP000441609">
    <property type="component" value="Unassembled WGS sequence"/>
</dbReference>
<dbReference type="PROSITE" id="PS51318">
    <property type="entry name" value="TAT"/>
    <property type="match status" value="1"/>
</dbReference>
<reference evidence="11 12" key="1">
    <citation type="submission" date="2015-09" db="EMBL/GenBank/DDBJ databases">
        <authorList>
            <consortium name="Pathogen Informatics"/>
        </authorList>
    </citation>
    <scope>NUCLEOTIDE SEQUENCE [LARGE SCALE GENOMIC DNA]</scope>
    <source>
        <strain evidence="3 11">2789STDY5608822</strain>
        <strain evidence="2 12">2789STDY5608872</strain>
    </source>
</reference>
<dbReference type="DNASU" id="5305236"/>
<dbReference type="Proteomes" id="UP000095591">
    <property type="component" value="Unassembled WGS sequence"/>
</dbReference>
<dbReference type="EMBL" id="WKMO01000023">
    <property type="protein sequence ID" value="MSB75417.1"/>
    <property type="molecule type" value="Genomic_DNA"/>
</dbReference>
<dbReference type="Proteomes" id="UP001210126">
    <property type="component" value="Unassembled WGS sequence"/>
</dbReference>
<dbReference type="Gene3D" id="3.20.20.150">
    <property type="entry name" value="Divalent-metal-dependent TIM barrel enzymes"/>
    <property type="match status" value="1"/>
</dbReference>
<dbReference type="Pfam" id="PF01261">
    <property type="entry name" value="AP_endonuc_2"/>
    <property type="match status" value="1"/>
</dbReference>
<dbReference type="OrthoDB" id="9798407at2"/>
<dbReference type="InterPro" id="IPR006311">
    <property type="entry name" value="TAT_signal"/>
</dbReference>
<name>A0A173W1J6_PARDI</name>
<dbReference type="AlphaFoldDB" id="A0A173W1J6"/>
<dbReference type="Proteomes" id="UP000432516">
    <property type="component" value="Unassembled WGS sequence"/>
</dbReference>
<protein>
    <submittedName>
        <fullName evidence="4">Sugar phosphate isomerase/epimerase</fullName>
    </submittedName>
    <submittedName>
        <fullName evidence="5">TIM barrel protein</fullName>
    </submittedName>
    <submittedName>
        <fullName evidence="2">Xylose isomerase-like TIM barrel</fullName>
    </submittedName>
</protein>
<evidence type="ECO:0000313" key="11">
    <source>
        <dbReference type="Proteomes" id="UP000095455"/>
    </source>
</evidence>
<dbReference type="GO" id="GO:0016853">
    <property type="term" value="F:isomerase activity"/>
    <property type="evidence" value="ECO:0007669"/>
    <property type="project" value="UniProtKB-KW"/>
</dbReference>
<dbReference type="PANTHER" id="PTHR12110:SF41">
    <property type="entry name" value="INOSOSE DEHYDRATASE"/>
    <property type="match status" value="1"/>
</dbReference>
<dbReference type="SUPFAM" id="SSF51658">
    <property type="entry name" value="Xylose isomerase-like"/>
    <property type="match status" value="1"/>
</dbReference>
<dbReference type="InterPro" id="IPR013022">
    <property type="entry name" value="Xyl_isomerase-like_TIM-brl"/>
</dbReference>
<evidence type="ECO:0000313" key="12">
    <source>
        <dbReference type="Proteomes" id="UP000095591"/>
    </source>
</evidence>
<dbReference type="Proteomes" id="UP000461276">
    <property type="component" value="Unassembled WGS sequence"/>
</dbReference>
<evidence type="ECO:0000313" key="18">
    <source>
        <dbReference type="Proteomes" id="UP000501982"/>
    </source>
</evidence>
<dbReference type="EMBL" id="WKMC01000005">
    <property type="protein sequence ID" value="MRZ50314.1"/>
    <property type="molecule type" value="Genomic_DNA"/>
</dbReference>
<dbReference type="Proteomes" id="UP000095455">
    <property type="component" value="Unassembled WGS sequence"/>
</dbReference>
<dbReference type="PANTHER" id="PTHR12110">
    <property type="entry name" value="HYDROXYPYRUVATE ISOMERASE"/>
    <property type="match status" value="1"/>
</dbReference>
<evidence type="ECO:0000313" key="2">
    <source>
        <dbReference type="EMBL" id="CUN32287.1"/>
    </source>
</evidence>
<reference evidence="14 15" key="3">
    <citation type="journal article" date="2019" name="Nat. Med.">
        <title>A library of human gut bacterial isolates paired with longitudinal multiomics data enables mechanistic microbiome research.</title>
        <authorList>
            <person name="Poyet M."/>
            <person name="Groussin M."/>
            <person name="Gibbons S.M."/>
            <person name="Avila-Pacheco J."/>
            <person name="Jiang X."/>
            <person name="Kearney S.M."/>
            <person name="Perrotta A.R."/>
            <person name="Berdy B."/>
            <person name="Zhao S."/>
            <person name="Lieberman T.D."/>
            <person name="Swanson P.K."/>
            <person name="Smith M."/>
            <person name="Roesemann S."/>
            <person name="Alexander J.E."/>
            <person name="Rich S.A."/>
            <person name="Livny J."/>
            <person name="Vlamakis H."/>
            <person name="Clish C."/>
            <person name="Bullock K."/>
            <person name="Deik A."/>
            <person name="Scott J."/>
            <person name="Pierce K.A."/>
            <person name="Xavier R.J."/>
            <person name="Alm E.J."/>
        </authorList>
    </citation>
    <scope>NUCLEOTIDE SEQUENCE [LARGE SCALE GENOMIC DNA]</scope>
    <source>
        <strain evidence="7 14">BIOML-A2</strain>
        <strain evidence="8 16">BIOML-A20</strain>
        <strain evidence="6 15">BIOML-A32</strain>
        <strain evidence="5 17">BIOML-A9</strain>
    </source>
</reference>
<evidence type="ECO:0000313" key="10">
    <source>
        <dbReference type="EMBL" id="RHD74582.1"/>
    </source>
</evidence>
<accession>A0A173W1J6</accession>
<dbReference type="OMA" id="YSARNFQ"/>
<dbReference type="InterPro" id="IPR036237">
    <property type="entry name" value="Xyl_isomerase-like_sf"/>
</dbReference>
<evidence type="ECO:0000313" key="7">
    <source>
        <dbReference type="EMBL" id="MRZ56892.1"/>
    </source>
</evidence>
<feature type="domain" description="Xylose isomerase-like TIM barrel" evidence="1">
    <location>
        <begin position="67"/>
        <end position="295"/>
    </location>
</feature>
<dbReference type="EMBL" id="CP051672">
    <property type="protein sequence ID" value="QJE28563.1"/>
    <property type="molecule type" value="Genomic_DNA"/>
</dbReference>
<sequence>MQNRRNFLKQASLMLAGGLVAPQLLSSCGGKSGQAAATASESSKYIGLQLYSLRDLVKEEGIQKVLETAAKMGYKNLETASYDNGKIYGLAPAEFKKMVNDLGMKCTSAHLGQAFTKEKEAEVMSWWDQAIDAHNELGVKYMVQPWMPVNDKTTLDDLKMYCDYFNTVGYKTAAASIAFGYHNHDFEFRKIDDQLIYDFLLDNVSPNHVFFEMDVYWVMMGGGDPVAYLKNRPSQFKAIHIKDEKEIGASGKMNFKPIFDQMYANNVKDWYVEVEQYTNNDPVASVQQSYDFLNKADYVK</sequence>
<gene>
    <name evidence="10" type="ORF">DW782_12065</name>
    <name evidence="3" type="ORF">ERS852380_03764</name>
    <name evidence="2" type="ORF">ERS852429_03982</name>
    <name evidence="6" type="ORF">GKD66_08765</name>
    <name evidence="5" type="ORF">GKD67_17965</name>
    <name evidence="7" type="ORF">GKD68_19530</name>
    <name evidence="8" type="ORF">GKD70_19330</name>
    <name evidence="9" type="ORF">HHO38_09525</name>
    <name evidence="4" type="ORF">PN599_14460</name>
</gene>
<organism evidence="2 12">
    <name type="scientific">Parabacteroides distasonis</name>
    <dbReference type="NCBI Taxonomy" id="823"/>
    <lineage>
        <taxon>Bacteria</taxon>
        <taxon>Pseudomonadati</taxon>
        <taxon>Bacteroidota</taxon>
        <taxon>Bacteroidia</taxon>
        <taxon>Bacteroidales</taxon>
        <taxon>Tannerellaceae</taxon>
        <taxon>Parabacteroides</taxon>
    </lineage>
</organism>
<dbReference type="EMBL" id="CYXP01000011">
    <property type="protein sequence ID" value="CUN32287.1"/>
    <property type="molecule type" value="Genomic_DNA"/>
</dbReference>
<dbReference type="EMBL" id="WKNE01000024">
    <property type="protein sequence ID" value="MRZ56892.1"/>
    <property type="molecule type" value="Genomic_DNA"/>
</dbReference>
<evidence type="ECO:0000313" key="14">
    <source>
        <dbReference type="Proteomes" id="UP000432516"/>
    </source>
</evidence>
<dbReference type="EMBL" id="JAQMPJ010000014">
    <property type="protein sequence ID" value="MDB9006201.1"/>
    <property type="molecule type" value="Genomic_DNA"/>
</dbReference>
<keyword evidence="2" id="KW-0413">Isomerase</keyword>
<evidence type="ECO:0000313" key="5">
    <source>
        <dbReference type="EMBL" id="MRY95081.1"/>
    </source>
</evidence>
<dbReference type="EMBL" id="QSJN01000006">
    <property type="protein sequence ID" value="RHD74582.1"/>
    <property type="molecule type" value="Genomic_DNA"/>
</dbReference>
<reference evidence="10 13" key="2">
    <citation type="submission" date="2018-08" db="EMBL/GenBank/DDBJ databases">
        <title>A genome reference for cultivated species of the human gut microbiota.</title>
        <authorList>
            <person name="Zou Y."/>
            <person name="Xue W."/>
            <person name="Luo G."/>
        </authorList>
    </citation>
    <scope>NUCLEOTIDE SEQUENCE [LARGE SCALE GENOMIC DNA]</scope>
    <source>
        <strain evidence="10 13">AM30-4</strain>
    </source>
</reference>
<dbReference type="RefSeq" id="WP_005861481.1">
    <property type="nucleotide sequence ID" value="NZ_BQOC01000014.1"/>
</dbReference>
<evidence type="ECO:0000313" key="13">
    <source>
        <dbReference type="Proteomes" id="UP000284660"/>
    </source>
</evidence>
<proteinExistence type="predicted"/>
<dbReference type="EMBL" id="CYYK01000016">
    <property type="protein sequence ID" value="CUP03967.1"/>
    <property type="molecule type" value="Genomic_DNA"/>
</dbReference>
<evidence type="ECO:0000313" key="17">
    <source>
        <dbReference type="Proteomes" id="UP000461276"/>
    </source>
</evidence>
<dbReference type="EMBL" id="WKMY01000015">
    <property type="protein sequence ID" value="MRY95081.1"/>
    <property type="molecule type" value="Genomic_DNA"/>
</dbReference>
<evidence type="ECO:0000313" key="8">
    <source>
        <dbReference type="EMBL" id="MSB75417.1"/>
    </source>
</evidence>
<evidence type="ECO:0000259" key="1">
    <source>
        <dbReference type="Pfam" id="PF01261"/>
    </source>
</evidence>
<evidence type="ECO:0000313" key="9">
    <source>
        <dbReference type="EMBL" id="QJE28563.1"/>
    </source>
</evidence>
<evidence type="ECO:0000313" key="6">
    <source>
        <dbReference type="EMBL" id="MRZ50314.1"/>
    </source>
</evidence>
<reference evidence="4" key="5">
    <citation type="submission" date="2023-01" db="EMBL/GenBank/DDBJ databases">
        <title>Human gut microbiome strain richness.</title>
        <authorList>
            <person name="Chen-Liaw A."/>
        </authorList>
    </citation>
    <scope>NUCLEOTIDE SEQUENCE</scope>
    <source>
        <strain evidence="4">RTP21484st1_E5_RTP21484_190118</strain>
    </source>
</reference>
<dbReference type="Proteomes" id="UP000441358">
    <property type="component" value="Unassembled WGS sequence"/>
</dbReference>
<evidence type="ECO:0000313" key="16">
    <source>
        <dbReference type="Proteomes" id="UP000441609"/>
    </source>
</evidence>
<evidence type="ECO:0000313" key="3">
    <source>
        <dbReference type="EMBL" id="CUP03967.1"/>
    </source>
</evidence>
<evidence type="ECO:0000313" key="15">
    <source>
        <dbReference type="Proteomes" id="UP000441358"/>
    </source>
</evidence>
<evidence type="ECO:0000313" key="4">
    <source>
        <dbReference type="EMBL" id="MDB9006201.1"/>
    </source>
</evidence>